<dbReference type="GO" id="GO:0005524">
    <property type="term" value="F:ATP binding"/>
    <property type="evidence" value="ECO:0007669"/>
    <property type="project" value="UniProtKB-KW"/>
</dbReference>
<evidence type="ECO:0000256" key="2">
    <source>
        <dbReference type="ARBA" id="ARBA00005417"/>
    </source>
</evidence>
<dbReference type="InterPro" id="IPR050319">
    <property type="entry name" value="ABC_transp_ATP-bind"/>
</dbReference>
<evidence type="ECO:0000313" key="7">
    <source>
        <dbReference type="EMBL" id="MDO1584840.1"/>
    </source>
</evidence>
<keyword evidence="8" id="KW-1185">Reference proteome</keyword>
<sequence>MSGGTAELLEARDLARSYMMHRGFLGRTTQVRAVDGVSLSLSRGETLGLVGESGCGKSTTARLVLGIEPPDEGAVTFDGTAMPRSGTSNWAALRRRMQMVYQDPLQALDKRLTIGAQVAEPLDIHRIGTSAERRERVAAVMAEVGLQPHHAARHPQSLSGGQRQRAVIARALVTNPDLLVCDEPISALDVSIQALVLNLLMDLQERSGMGMLFVSHDLRAVRQISHRVAVMYLGRIVEEGEPDAVLQDPAHPYAQALVSAIPHPGKTAARVILQGDPPNPANRPSGCAFHPRCPVATATCRTEVPVLKPRRSDGRRVACHVAHGEAAPARAPTMLETC</sequence>
<dbReference type="PANTHER" id="PTHR43776:SF7">
    <property type="entry name" value="D,D-DIPEPTIDE TRANSPORT ATP-BINDING PROTEIN DDPF-RELATED"/>
    <property type="match status" value="1"/>
</dbReference>
<evidence type="ECO:0000256" key="1">
    <source>
        <dbReference type="ARBA" id="ARBA00004417"/>
    </source>
</evidence>
<dbReference type="InterPro" id="IPR017871">
    <property type="entry name" value="ABC_transporter-like_CS"/>
</dbReference>
<organism evidence="7 8">
    <name type="scientific">Rhizobium oryzicola</name>
    <dbReference type="NCBI Taxonomy" id="1232668"/>
    <lineage>
        <taxon>Bacteria</taxon>
        <taxon>Pseudomonadati</taxon>
        <taxon>Pseudomonadota</taxon>
        <taxon>Alphaproteobacteria</taxon>
        <taxon>Hyphomicrobiales</taxon>
        <taxon>Rhizobiaceae</taxon>
        <taxon>Rhizobium/Agrobacterium group</taxon>
        <taxon>Rhizobium</taxon>
    </lineage>
</organism>
<protein>
    <submittedName>
        <fullName evidence="7">ATP-binding cassette domain-containing protein</fullName>
    </submittedName>
</protein>
<dbReference type="SUPFAM" id="SSF52540">
    <property type="entry name" value="P-loop containing nucleoside triphosphate hydrolases"/>
    <property type="match status" value="1"/>
</dbReference>
<dbReference type="PANTHER" id="PTHR43776">
    <property type="entry name" value="TRANSPORT ATP-BINDING PROTEIN"/>
    <property type="match status" value="1"/>
</dbReference>
<evidence type="ECO:0000259" key="6">
    <source>
        <dbReference type="PROSITE" id="PS50893"/>
    </source>
</evidence>
<dbReference type="PROSITE" id="PS00211">
    <property type="entry name" value="ABC_TRANSPORTER_1"/>
    <property type="match status" value="1"/>
</dbReference>
<dbReference type="Pfam" id="PF08352">
    <property type="entry name" value="oligo_HPY"/>
    <property type="match status" value="1"/>
</dbReference>
<dbReference type="NCBIfam" id="TIGR01727">
    <property type="entry name" value="oligo_HPY"/>
    <property type="match status" value="1"/>
</dbReference>
<comment type="caution">
    <text evidence="7">The sequence shown here is derived from an EMBL/GenBank/DDBJ whole genome shotgun (WGS) entry which is preliminary data.</text>
</comment>
<dbReference type="InterPro" id="IPR013563">
    <property type="entry name" value="Oligopep_ABC_C"/>
</dbReference>
<feature type="domain" description="ABC transporter" evidence="6">
    <location>
        <begin position="9"/>
        <end position="258"/>
    </location>
</feature>
<reference evidence="7" key="2">
    <citation type="submission" date="2023-07" db="EMBL/GenBank/DDBJ databases">
        <authorList>
            <person name="Sun H."/>
        </authorList>
    </citation>
    <scope>NUCLEOTIDE SEQUENCE</scope>
    <source>
        <strain evidence="7">05753</strain>
    </source>
</reference>
<dbReference type="InterPro" id="IPR027417">
    <property type="entry name" value="P-loop_NTPase"/>
</dbReference>
<keyword evidence="4" id="KW-0547">Nucleotide-binding</keyword>
<reference evidence="7" key="1">
    <citation type="journal article" date="2015" name="Int. J. Syst. Evol. Microbiol.">
        <title>Rhizobium oryzicola sp. nov., potential plant-growth-promoting endophytic bacteria isolated from rice roots.</title>
        <authorList>
            <person name="Zhang X.X."/>
            <person name="Gao J.S."/>
            <person name="Cao Y.H."/>
            <person name="Sheirdil R.A."/>
            <person name="Wang X.C."/>
            <person name="Zhang L."/>
        </authorList>
    </citation>
    <scope>NUCLEOTIDE SEQUENCE</scope>
    <source>
        <strain evidence="7">05753</strain>
    </source>
</reference>
<dbReference type="SMART" id="SM00382">
    <property type="entry name" value="AAA"/>
    <property type="match status" value="1"/>
</dbReference>
<dbReference type="Gene3D" id="3.40.50.300">
    <property type="entry name" value="P-loop containing nucleotide triphosphate hydrolases"/>
    <property type="match status" value="1"/>
</dbReference>
<dbReference type="EMBL" id="JAUKWQ010000011">
    <property type="protein sequence ID" value="MDO1584840.1"/>
    <property type="molecule type" value="Genomic_DNA"/>
</dbReference>
<dbReference type="InterPro" id="IPR003593">
    <property type="entry name" value="AAA+_ATPase"/>
</dbReference>
<dbReference type="InterPro" id="IPR003439">
    <property type="entry name" value="ABC_transporter-like_ATP-bd"/>
</dbReference>
<dbReference type="PROSITE" id="PS50893">
    <property type="entry name" value="ABC_TRANSPORTER_2"/>
    <property type="match status" value="1"/>
</dbReference>
<name>A0ABT8T2R4_9HYPH</name>
<evidence type="ECO:0000313" key="8">
    <source>
        <dbReference type="Proteomes" id="UP001169006"/>
    </source>
</evidence>
<evidence type="ECO:0000256" key="4">
    <source>
        <dbReference type="ARBA" id="ARBA00022741"/>
    </source>
</evidence>
<dbReference type="RefSeq" id="WP_302079107.1">
    <property type="nucleotide sequence ID" value="NZ_JAUKWQ010000011.1"/>
</dbReference>
<keyword evidence="5 7" id="KW-0067">ATP-binding</keyword>
<accession>A0ABT8T2R4</accession>
<evidence type="ECO:0000256" key="5">
    <source>
        <dbReference type="ARBA" id="ARBA00022840"/>
    </source>
</evidence>
<evidence type="ECO:0000256" key="3">
    <source>
        <dbReference type="ARBA" id="ARBA00022448"/>
    </source>
</evidence>
<keyword evidence="3" id="KW-0813">Transport</keyword>
<dbReference type="Pfam" id="PF00005">
    <property type="entry name" value="ABC_tran"/>
    <property type="match status" value="1"/>
</dbReference>
<dbReference type="CDD" id="cd03257">
    <property type="entry name" value="ABC_NikE_OppD_transporters"/>
    <property type="match status" value="1"/>
</dbReference>
<proteinExistence type="inferred from homology"/>
<dbReference type="Proteomes" id="UP001169006">
    <property type="component" value="Unassembled WGS sequence"/>
</dbReference>
<comment type="similarity">
    <text evidence="2">Belongs to the ABC transporter superfamily.</text>
</comment>
<comment type="subcellular location">
    <subcellularLocation>
        <location evidence="1">Cell inner membrane</location>
        <topology evidence="1">Peripheral membrane protein</topology>
    </subcellularLocation>
</comment>
<gene>
    <name evidence="7" type="ORF">Q2T52_22360</name>
</gene>